<sequence length="724" mass="82260">SHWICTELYLLLQQLQPLLIRSFHFDYFVDFRSISASHSRLFVLRMHIQKVIFALLILAFLRGAENSHSASNHMTITTSSPTMSTVIDESKSHHINCNSIGGNYPPGECQNWQLDVILGLRRDTSAELHWRIKDFILSSMSRCDAHSSITLFFKERWDNTHKCGWKCMAGSTECSATLQPIKLGFGELSVGDRGNSTVQLFDTQAKCAENSTLAPGRALFFVTNIPCGDINNELGSFVEKHCAITTKLMNIGYLFYIYYILDASSTSDSKACSVEKRFQCGHKNAHVVIERFHEGEALKPMFICPLRSASTIGFRATISSAILIMGIVTIATVSGYVYYKRKRNDRLQRLRDLSSPQMTTSRPSESSVELECNLEEELNRIRARYNKKAKYNQKSDEWEILPQDLFVHEEEVLGKGAFSIVYKGTLKGRLPVTRLYKNLSRVAENAENNSNEVGVKMLPSHADETSRIDFLNEIDFMKKLGYHTHIVSLIGCVTDFNEPKIVLEYFANGDLLRFLRCHKDGIALDDDSKNNGESISCLRLKDLLSIAWQVSDGMYYLSARNYVHRDVAARNVLLTKNLVAKIGDFGLCRYLGEALYSSKGGRMPIKWMAIESLKRYEYTTKSDVWSFGVLLFELFSMGDGPFPGVQPLDMIHHLENGYRNAKPDKCPDEIYDMMQACWQADPDRRPSFALLKTQLTNRLKLDDESYGYLNLKDTDDGYLKTSCL</sequence>
<evidence type="ECO:0000256" key="4">
    <source>
        <dbReference type="ARBA" id="ARBA00022840"/>
    </source>
</evidence>
<evidence type="ECO:0000256" key="6">
    <source>
        <dbReference type="SAM" id="Phobius"/>
    </source>
</evidence>
<dbReference type="FunFam" id="1.10.510.10:FF:000554">
    <property type="entry name" value="Predicted protein"/>
    <property type="match status" value="1"/>
</dbReference>
<dbReference type="Gene3D" id="3.30.200.20">
    <property type="entry name" value="Phosphorylase Kinase, domain 1"/>
    <property type="match status" value="1"/>
</dbReference>
<dbReference type="AlphaFoldDB" id="A0A0B2VLI1"/>
<evidence type="ECO:0000256" key="2">
    <source>
        <dbReference type="ARBA" id="ARBA00022741"/>
    </source>
</evidence>
<dbReference type="InterPro" id="IPR050122">
    <property type="entry name" value="RTK"/>
</dbReference>
<keyword evidence="6" id="KW-0472">Membrane</keyword>
<evidence type="ECO:0000256" key="1">
    <source>
        <dbReference type="ARBA" id="ARBA00022679"/>
    </source>
</evidence>
<keyword evidence="6" id="KW-0812">Transmembrane</keyword>
<dbReference type="SUPFAM" id="SSF56112">
    <property type="entry name" value="Protein kinase-like (PK-like)"/>
    <property type="match status" value="1"/>
</dbReference>
<evidence type="ECO:0000313" key="8">
    <source>
        <dbReference type="EMBL" id="KHN82272.1"/>
    </source>
</evidence>
<dbReference type="EMBL" id="JPKZ01001389">
    <property type="protein sequence ID" value="KHN82272.1"/>
    <property type="molecule type" value="Genomic_DNA"/>
</dbReference>
<dbReference type="GO" id="GO:0005886">
    <property type="term" value="C:plasma membrane"/>
    <property type="evidence" value="ECO:0007669"/>
    <property type="project" value="TreeGrafter"/>
</dbReference>
<feature type="transmembrane region" description="Helical" evidence="6">
    <location>
        <begin position="318"/>
        <end position="339"/>
    </location>
</feature>
<feature type="non-terminal residue" evidence="8">
    <location>
        <position position="1"/>
    </location>
</feature>
<dbReference type="PANTHER" id="PTHR24416">
    <property type="entry name" value="TYROSINE-PROTEIN KINASE RECEPTOR"/>
    <property type="match status" value="1"/>
</dbReference>
<keyword evidence="4" id="KW-0067">ATP-binding</keyword>
<organism evidence="8 9">
    <name type="scientific">Toxocara canis</name>
    <name type="common">Canine roundworm</name>
    <dbReference type="NCBI Taxonomy" id="6265"/>
    <lineage>
        <taxon>Eukaryota</taxon>
        <taxon>Metazoa</taxon>
        <taxon>Ecdysozoa</taxon>
        <taxon>Nematoda</taxon>
        <taxon>Chromadorea</taxon>
        <taxon>Rhabditida</taxon>
        <taxon>Spirurina</taxon>
        <taxon>Ascaridomorpha</taxon>
        <taxon>Ascaridoidea</taxon>
        <taxon>Toxocaridae</taxon>
        <taxon>Toxocara</taxon>
    </lineage>
</organism>
<keyword evidence="6" id="KW-1133">Transmembrane helix</keyword>
<name>A0A0B2VLI1_TOXCA</name>
<keyword evidence="9" id="KW-1185">Reference proteome</keyword>
<accession>A0A0B2VLI1</accession>
<dbReference type="Gene3D" id="1.10.510.10">
    <property type="entry name" value="Transferase(Phosphotransferase) domain 1"/>
    <property type="match status" value="1"/>
</dbReference>
<dbReference type="InterPro" id="IPR020635">
    <property type="entry name" value="Tyr_kinase_cat_dom"/>
</dbReference>
<evidence type="ECO:0000259" key="7">
    <source>
        <dbReference type="PROSITE" id="PS50011"/>
    </source>
</evidence>
<dbReference type="InterPro" id="IPR000719">
    <property type="entry name" value="Prot_kinase_dom"/>
</dbReference>
<dbReference type="GO" id="GO:0043235">
    <property type="term" value="C:receptor complex"/>
    <property type="evidence" value="ECO:0007669"/>
    <property type="project" value="TreeGrafter"/>
</dbReference>
<evidence type="ECO:0000256" key="3">
    <source>
        <dbReference type="ARBA" id="ARBA00022777"/>
    </source>
</evidence>
<gene>
    <name evidence="8" type="primary">F09A5.2</name>
    <name evidence="8" type="ORF">Tcan_10720</name>
</gene>
<dbReference type="InterPro" id="IPR011009">
    <property type="entry name" value="Kinase-like_dom_sf"/>
</dbReference>
<dbReference type="GO" id="GO:0004714">
    <property type="term" value="F:transmembrane receptor protein tyrosine kinase activity"/>
    <property type="evidence" value="ECO:0007669"/>
    <property type="project" value="TreeGrafter"/>
</dbReference>
<keyword evidence="5" id="KW-0829">Tyrosine-protein kinase</keyword>
<dbReference type="PANTHER" id="PTHR24416:SF624">
    <property type="entry name" value="TYROSINE-PROTEIN KINASE F09A5.2-RELATED"/>
    <property type="match status" value="1"/>
</dbReference>
<dbReference type="Pfam" id="PF07714">
    <property type="entry name" value="PK_Tyr_Ser-Thr"/>
    <property type="match status" value="1"/>
</dbReference>
<dbReference type="Proteomes" id="UP000031036">
    <property type="component" value="Unassembled WGS sequence"/>
</dbReference>
<dbReference type="SMART" id="SM00219">
    <property type="entry name" value="TyrKc"/>
    <property type="match status" value="1"/>
</dbReference>
<keyword evidence="3 8" id="KW-0418">Kinase</keyword>
<dbReference type="CDD" id="cd00192">
    <property type="entry name" value="PTKc"/>
    <property type="match status" value="1"/>
</dbReference>
<reference evidence="8 9" key="1">
    <citation type="submission" date="2014-11" db="EMBL/GenBank/DDBJ databases">
        <title>Genetic blueprint of the zoonotic pathogen Toxocara canis.</title>
        <authorList>
            <person name="Zhu X.-Q."/>
            <person name="Korhonen P.K."/>
            <person name="Cai H."/>
            <person name="Young N.D."/>
            <person name="Nejsum P."/>
            <person name="von Samson-Himmelstjerna G."/>
            <person name="Boag P.R."/>
            <person name="Tan P."/>
            <person name="Li Q."/>
            <person name="Min J."/>
            <person name="Yang Y."/>
            <person name="Wang X."/>
            <person name="Fang X."/>
            <person name="Hall R.S."/>
            <person name="Hofmann A."/>
            <person name="Sternberg P.W."/>
            <person name="Jex A.R."/>
            <person name="Gasser R.B."/>
        </authorList>
    </citation>
    <scope>NUCLEOTIDE SEQUENCE [LARGE SCALE GENOMIC DNA]</scope>
    <source>
        <strain evidence="8">PN_DK_2014</strain>
    </source>
</reference>
<dbReference type="STRING" id="6265.A0A0B2VLI1"/>
<dbReference type="GO" id="GO:0005524">
    <property type="term" value="F:ATP binding"/>
    <property type="evidence" value="ECO:0007669"/>
    <property type="project" value="UniProtKB-KW"/>
</dbReference>
<dbReference type="PROSITE" id="PS50011">
    <property type="entry name" value="PROTEIN_KINASE_DOM"/>
    <property type="match status" value="1"/>
</dbReference>
<evidence type="ECO:0000256" key="5">
    <source>
        <dbReference type="ARBA" id="ARBA00023137"/>
    </source>
</evidence>
<dbReference type="InterPro" id="IPR001245">
    <property type="entry name" value="Ser-Thr/Tyr_kinase_cat_dom"/>
</dbReference>
<proteinExistence type="predicted"/>
<comment type="caution">
    <text evidence="8">The sequence shown here is derived from an EMBL/GenBank/DDBJ whole genome shotgun (WGS) entry which is preliminary data.</text>
</comment>
<keyword evidence="1" id="KW-0808">Transferase</keyword>
<evidence type="ECO:0000313" key="9">
    <source>
        <dbReference type="Proteomes" id="UP000031036"/>
    </source>
</evidence>
<feature type="domain" description="Protein kinase" evidence="7">
    <location>
        <begin position="407"/>
        <end position="709"/>
    </location>
</feature>
<dbReference type="PROSITE" id="PS00109">
    <property type="entry name" value="PROTEIN_KINASE_TYR"/>
    <property type="match status" value="1"/>
</dbReference>
<keyword evidence="2" id="KW-0547">Nucleotide-binding</keyword>
<dbReference type="PRINTS" id="PR00109">
    <property type="entry name" value="TYRKINASE"/>
</dbReference>
<dbReference type="GO" id="GO:0007169">
    <property type="term" value="P:cell surface receptor protein tyrosine kinase signaling pathway"/>
    <property type="evidence" value="ECO:0007669"/>
    <property type="project" value="TreeGrafter"/>
</dbReference>
<protein>
    <submittedName>
        <fullName evidence="8">Putative tyrosine-protein kinase F09A5.2</fullName>
    </submittedName>
</protein>
<dbReference type="OrthoDB" id="535945at2759"/>
<dbReference type="InterPro" id="IPR008266">
    <property type="entry name" value="Tyr_kinase_AS"/>
</dbReference>